<name>A0ABT8WJY1_9FLAO</name>
<comment type="subcellular location">
    <subcellularLocation>
        <location evidence="1">Cell outer membrane</location>
    </subcellularLocation>
</comment>
<dbReference type="InterPro" id="IPR033985">
    <property type="entry name" value="SusD-like_N"/>
</dbReference>
<evidence type="ECO:0000256" key="4">
    <source>
        <dbReference type="ARBA" id="ARBA00023136"/>
    </source>
</evidence>
<feature type="domain" description="RagB/SusD" evidence="6">
    <location>
        <begin position="302"/>
        <end position="577"/>
    </location>
</feature>
<dbReference type="InterPro" id="IPR011990">
    <property type="entry name" value="TPR-like_helical_dom_sf"/>
</dbReference>
<dbReference type="SUPFAM" id="SSF48452">
    <property type="entry name" value="TPR-like"/>
    <property type="match status" value="1"/>
</dbReference>
<organism evidence="8 9">
    <name type="scientific">Flavivirga jejuensis</name>
    <dbReference type="NCBI Taxonomy" id="870487"/>
    <lineage>
        <taxon>Bacteria</taxon>
        <taxon>Pseudomonadati</taxon>
        <taxon>Bacteroidota</taxon>
        <taxon>Flavobacteriia</taxon>
        <taxon>Flavobacteriales</taxon>
        <taxon>Flavobacteriaceae</taxon>
        <taxon>Flavivirga</taxon>
    </lineage>
</organism>
<sequence length="577" mass="65714">MKLINNILAIALSAFSLVGCDSFLEDEIEFTSEEEVVTSESRSRGIINDIYTDYSFDEFTRDFNADYLTDNAVRRSGETNNTNLNWRPTSSHPYDNIWAKSYDNIRRVYEYIDLVHATGLPYFPSEAMSDESDNIVRRYYGEAFFLKAWAEWELLKIYGGPDADGNMLGFPIVNGILEDEDYNSLSRNTYDECVDQILEDLQVAIDNLPLDYTSTDIGFSSTETGRASGLAAYALKAKVALFAASPAFNPDNDITKWELAAEYAHDMIEINGGLKTLQAINNSRENNPDHLWRLRDFRTDNSLEKSLYPPTLYGQGNINPSQNLVDVFPDSRGYPISDAASSFDALTPYASRDIRFYKSIFYNADQCYNQETCDNYGSLEIFTGGEDNFGGFIGDIGTRTGYYLKKFLNDLDFDPSATDNPLTTNFRVYVQLGLTEVYLGYAEAVIEAYGQAETAPAGLNYSARDALARVRLRAGLFSDPYLTSIQSDVNLFKELLKNERRIELCFTGERFHDLRRWKEINNIENIKGTKITKEEDGSFTYEEIDVEERAYEEKNYYLPLPYSELLLNTNLKQNQGW</sequence>
<evidence type="ECO:0000313" key="8">
    <source>
        <dbReference type="EMBL" id="MDO5973472.1"/>
    </source>
</evidence>
<evidence type="ECO:0000256" key="5">
    <source>
        <dbReference type="ARBA" id="ARBA00023237"/>
    </source>
</evidence>
<dbReference type="Pfam" id="PF07980">
    <property type="entry name" value="SusD_RagB"/>
    <property type="match status" value="1"/>
</dbReference>
<gene>
    <name evidence="8" type="ORF">Q4Q40_04675</name>
</gene>
<proteinExistence type="inferred from homology"/>
<evidence type="ECO:0000313" key="9">
    <source>
        <dbReference type="Proteomes" id="UP001176806"/>
    </source>
</evidence>
<keyword evidence="4" id="KW-0472">Membrane</keyword>
<dbReference type="RefSeq" id="WP_303300562.1">
    <property type="nucleotide sequence ID" value="NZ_BAABDA010000042.1"/>
</dbReference>
<keyword evidence="5" id="KW-0998">Cell outer membrane</keyword>
<dbReference type="EMBL" id="JAUOEL010000001">
    <property type="protein sequence ID" value="MDO5973472.1"/>
    <property type="molecule type" value="Genomic_DNA"/>
</dbReference>
<evidence type="ECO:0000256" key="1">
    <source>
        <dbReference type="ARBA" id="ARBA00004442"/>
    </source>
</evidence>
<dbReference type="Gene3D" id="1.25.40.390">
    <property type="match status" value="1"/>
</dbReference>
<dbReference type="Pfam" id="PF14322">
    <property type="entry name" value="SusD-like_3"/>
    <property type="match status" value="1"/>
</dbReference>
<dbReference type="Proteomes" id="UP001176806">
    <property type="component" value="Unassembled WGS sequence"/>
</dbReference>
<protein>
    <submittedName>
        <fullName evidence="8">RagB/SusD family nutrient uptake outer membrane protein</fullName>
    </submittedName>
</protein>
<accession>A0ABT8WJY1</accession>
<feature type="domain" description="SusD-like N-terminal" evidence="7">
    <location>
        <begin position="35"/>
        <end position="241"/>
    </location>
</feature>
<keyword evidence="3" id="KW-0732">Signal</keyword>
<comment type="similarity">
    <text evidence="2">Belongs to the SusD family.</text>
</comment>
<dbReference type="InterPro" id="IPR012944">
    <property type="entry name" value="SusD_RagB_dom"/>
</dbReference>
<comment type="caution">
    <text evidence="8">The sequence shown here is derived from an EMBL/GenBank/DDBJ whole genome shotgun (WGS) entry which is preliminary data.</text>
</comment>
<evidence type="ECO:0000256" key="3">
    <source>
        <dbReference type="ARBA" id="ARBA00022729"/>
    </source>
</evidence>
<reference evidence="8" key="1">
    <citation type="submission" date="2023-07" db="EMBL/GenBank/DDBJ databases">
        <title>Two novel species in the genus Flavivirga.</title>
        <authorList>
            <person name="Kwon K."/>
        </authorList>
    </citation>
    <scope>NUCLEOTIDE SEQUENCE</scope>
    <source>
        <strain evidence="8">KACC 14158</strain>
    </source>
</reference>
<keyword evidence="9" id="KW-1185">Reference proteome</keyword>
<evidence type="ECO:0000259" key="7">
    <source>
        <dbReference type="Pfam" id="PF14322"/>
    </source>
</evidence>
<evidence type="ECO:0000259" key="6">
    <source>
        <dbReference type="Pfam" id="PF07980"/>
    </source>
</evidence>
<dbReference type="PROSITE" id="PS51257">
    <property type="entry name" value="PROKAR_LIPOPROTEIN"/>
    <property type="match status" value="1"/>
</dbReference>
<evidence type="ECO:0000256" key="2">
    <source>
        <dbReference type="ARBA" id="ARBA00006275"/>
    </source>
</evidence>